<keyword evidence="2" id="KW-0963">Cytoplasm</keyword>
<dbReference type="GO" id="GO:0046872">
    <property type="term" value="F:metal ion binding"/>
    <property type="evidence" value="ECO:0007669"/>
    <property type="project" value="UniProtKB-KW"/>
</dbReference>
<feature type="compositionally biased region" description="Basic and acidic residues" evidence="9">
    <location>
        <begin position="1089"/>
        <end position="1100"/>
    </location>
</feature>
<keyword evidence="3 7" id="KW-0479">Metal-binding</keyword>
<feature type="domain" description="LIM zinc-binding" evidence="10">
    <location>
        <begin position="918"/>
        <end position="984"/>
    </location>
</feature>
<dbReference type="GO" id="GO:0005737">
    <property type="term" value="C:cytoplasm"/>
    <property type="evidence" value="ECO:0007669"/>
    <property type="project" value="UniProtKB-SubCell"/>
</dbReference>
<dbReference type="Gene3D" id="2.10.110.10">
    <property type="entry name" value="Cysteine Rich Protein"/>
    <property type="match status" value="1"/>
</dbReference>
<sequence length="1349" mass="152856">MDVDALFEAFAFSSEVPKILKLFDQICAVLDIDQIDTPNVYKRLKENIKSWRAQKLWGHLDKRAGLKEYSEQEACKKLTVLVVGAGPCGIRAAIECALLGAYVVLVEQRGDFFRNNVLHIWPFVIQDLKDIGIKVFYPKFCRGSIDHISIRHLQCALLKVALVLGVQFYCDVAFQSLKFPEIGVDRKVVGWRANFEPANHILSTYVFDVLIGADGKRSIVPGFPKIEMRGKLAIGITANFINRGTVEEEKVQEISGVAYIFNQKFFNDMKAAMNVDLENIVYYKDETHYFVMCAKKQSLLDRRVLIKDYDDISSLLSPSNIDQEELCGYAVAAANFATNNKLPDLTFARTSNGKEDVAVFDFTSLYSAKCSVRVVERLDRRLLVAIVGDSLHEPFWPSGSGCARGFLGVFDVAWMLRNYGLGQQGILRIIVEREDIYKLLAQAKPENLQKKLQQYTIDPRSRYLNLEVSVQPCDVCGLVDTDNPRDVDVDEVLPLRVDDGEELVEEAFLESSRLTHIKSWEDGRALAALLAKFRPKLIDYIELCLETDVDVVFERIASVVESMCGIICNFHSAADWINLGTVGRIDFIQKLITNFKDDRERMDEILLNSIRASTAMKMRSSGHCSESVKLRTESNRQCHANGFHPGTNFRSNSAEEDDLVIKDFLDSRCGELDEEQIRELLMQLDEEDFELDSESKTKKESGTGFADFEEMNRKIYFDEVETKPYTKRPAVDKLDPKRLNARMYWQGQIVQSVEKIITGEVEAEKLRELYRSKQKEAKLLARKMDKRDITEMEEKLEKTAMGLLFDKDHYRSITTKEEKIMSTNAAAARQVAQEGFRKLSEKYKDVDAKLLRADTLLKNNDLAGVNAVTRMRQQNRDLFAKRRLSVPLATDGLKPLPPPKRSVSFSEQHNNLVTNQQHTCQLCFKPAYLAERIQVEGVSIHKKCFRCAYCYRPLRIGDCGQDRNLEKYNPRFFCMQHLNLPLREKIIRIESKRILSRKGSKIKAGELGAHDANRKSCGAELLSNGPVVVQKTLQTESEPLDVRRSSSSNTPSVILEKTLEKMRIMRNNVSAVAVVENRITEKAALETFASEKRTNDEQRPGRRMVNGRGKPPLISTKPLPEPTCNESSSSDEISDADLAELERSVIENMDNNASDALSDAQALELIKSFDRRRSSKQNLEVNSSKDMPSDKRHSDIGEKNGDVAVKKGLVTKPLSSDTTDTGLSEDEELSVGVDNYLLSEIYSKRDSNPNGTNGLGDFKKSENYISQTTSSVGRTRRDFIPTTSLLSPTTKRINQLRKKAERIRKERESEKMRAAQELQRSLEEVEIQKAEIIQAGSELEKQLCKGTIL</sequence>
<gene>
    <name evidence="11" type="ORF">EVEC_LOCUS4335</name>
</gene>
<evidence type="ECO:0000256" key="6">
    <source>
        <dbReference type="ARBA" id="ARBA00023203"/>
    </source>
</evidence>
<dbReference type="SUPFAM" id="SSF51905">
    <property type="entry name" value="FAD/NAD(P)-binding domain"/>
    <property type="match status" value="1"/>
</dbReference>
<keyword evidence="6" id="KW-0009">Actin-binding</keyword>
<feature type="compositionally biased region" description="Basic and acidic residues" evidence="9">
    <location>
        <begin position="1187"/>
        <end position="1205"/>
    </location>
</feature>
<comment type="subcellular location">
    <subcellularLocation>
        <location evidence="1">Cytoplasm</location>
    </subcellularLocation>
</comment>
<organism evidence="13">
    <name type="scientific">Enterobius vermicularis</name>
    <name type="common">Human pinworm</name>
    <dbReference type="NCBI Taxonomy" id="51028"/>
    <lineage>
        <taxon>Eukaryota</taxon>
        <taxon>Metazoa</taxon>
        <taxon>Ecdysozoa</taxon>
        <taxon>Nematoda</taxon>
        <taxon>Chromadorea</taxon>
        <taxon>Rhabditida</taxon>
        <taxon>Spirurina</taxon>
        <taxon>Oxyuridomorpha</taxon>
        <taxon>Oxyuroidea</taxon>
        <taxon>Oxyuridae</taxon>
        <taxon>Enterobius</taxon>
    </lineage>
</organism>
<dbReference type="WBParaSite" id="EVEC_0000462701-mRNA-1">
    <property type="protein sequence ID" value="EVEC_0000462701-mRNA-1"/>
    <property type="gene ID" value="EVEC_0000462701"/>
</dbReference>
<evidence type="ECO:0000313" key="11">
    <source>
        <dbReference type="EMBL" id="VDD89584.1"/>
    </source>
</evidence>
<feature type="compositionally biased region" description="Polar residues" evidence="9">
    <location>
        <begin position="1213"/>
        <end position="1222"/>
    </location>
</feature>
<dbReference type="InterPro" id="IPR036188">
    <property type="entry name" value="FAD/NAD-bd_sf"/>
</dbReference>
<feature type="coiled-coil region" evidence="8">
    <location>
        <begin position="1293"/>
        <end position="1342"/>
    </location>
</feature>
<evidence type="ECO:0000256" key="1">
    <source>
        <dbReference type="ARBA" id="ARBA00004496"/>
    </source>
</evidence>
<dbReference type="InterPro" id="IPR057494">
    <property type="entry name" value="Rossman_Mical"/>
</dbReference>
<dbReference type="InterPro" id="IPR050540">
    <property type="entry name" value="F-actin_Monoox_Mical"/>
</dbReference>
<keyword evidence="5 7" id="KW-0440">LIM domain</keyword>
<evidence type="ECO:0000256" key="4">
    <source>
        <dbReference type="ARBA" id="ARBA00022833"/>
    </source>
</evidence>
<protein>
    <submittedName>
        <fullName evidence="13">LIM zinc-binding domain-containing protein</fullName>
    </submittedName>
</protein>
<keyword evidence="12" id="KW-1185">Reference proteome</keyword>
<evidence type="ECO:0000313" key="13">
    <source>
        <dbReference type="WBParaSite" id="EVEC_0000462701-mRNA-1"/>
    </source>
</evidence>
<reference evidence="11 12" key="2">
    <citation type="submission" date="2018-10" db="EMBL/GenBank/DDBJ databases">
        <authorList>
            <consortium name="Pathogen Informatics"/>
        </authorList>
    </citation>
    <scope>NUCLEOTIDE SEQUENCE [LARGE SCALE GENOMIC DNA]</scope>
</reference>
<keyword evidence="8" id="KW-0175">Coiled coil</keyword>
<dbReference type="Pfam" id="PF25413">
    <property type="entry name" value="Rossman_Mical"/>
    <property type="match status" value="1"/>
</dbReference>
<dbReference type="GO" id="GO:0003779">
    <property type="term" value="F:actin binding"/>
    <property type="evidence" value="ECO:0007669"/>
    <property type="project" value="UniProtKB-KW"/>
</dbReference>
<feature type="region of interest" description="Disordered" evidence="9">
    <location>
        <begin position="1172"/>
        <end position="1226"/>
    </location>
</feature>
<dbReference type="InterPro" id="IPR001781">
    <property type="entry name" value="Znf_LIM"/>
</dbReference>
<evidence type="ECO:0000256" key="5">
    <source>
        <dbReference type="ARBA" id="ARBA00023038"/>
    </source>
</evidence>
<dbReference type="STRING" id="51028.A0A0N4V3J4"/>
<dbReference type="PRINTS" id="PR00420">
    <property type="entry name" value="RNGMNOXGNASE"/>
</dbReference>
<evidence type="ECO:0000256" key="3">
    <source>
        <dbReference type="ARBA" id="ARBA00022723"/>
    </source>
</evidence>
<evidence type="ECO:0000256" key="8">
    <source>
        <dbReference type="SAM" id="Coils"/>
    </source>
</evidence>
<name>A0A0N4V3J4_ENTVE</name>
<evidence type="ECO:0000256" key="2">
    <source>
        <dbReference type="ARBA" id="ARBA00022490"/>
    </source>
</evidence>
<dbReference type="Gene3D" id="3.50.50.60">
    <property type="entry name" value="FAD/NAD(P)-binding domain"/>
    <property type="match status" value="1"/>
</dbReference>
<dbReference type="EMBL" id="UXUI01007827">
    <property type="protein sequence ID" value="VDD89584.1"/>
    <property type="molecule type" value="Genomic_DNA"/>
</dbReference>
<evidence type="ECO:0000256" key="9">
    <source>
        <dbReference type="SAM" id="MobiDB-lite"/>
    </source>
</evidence>
<evidence type="ECO:0000313" key="12">
    <source>
        <dbReference type="Proteomes" id="UP000274131"/>
    </source>
</evidence>
<dbReference type="OrthoDB" id="20799at2759"/>
<dbReference type="PROSITE" id="PS50023">
    <property type="entry name" value="LIM_DOMAIN_2"/>
    <property type="match status" value="1"/>
</dbReference>
<feature type="region of interest" description="Disordered" evidence="9">
    <location>
        <begin position="1089"/>
        <end position="1134"/>
    </location>
</feature>
<proteinExistence type="predicted"/>
<accession>A0A0N4V3J4</accession>
<feature type="compositionally biased region" description="Polar residues" evidence="9">
    <location>
        <begin position="1176"/>
        <end position="1186"/>
    </location>
</feature>
<dbReference type="PANTHER" id="PTHR23167">
    <property type="entry name" value="CALPONIN HOMOLOGY DOMAIN-CONTAINING PROTEIN DDB_G0272472-RELATED"/>
    <property type="match status" value="1"/>
</dbReference>
<dbReference type="PANTHER" id="PTHR23167:SF54">
    <property type="entry name" value="[F-ACTIN]-MONOOXYGENASE MICAL"/>
    <property type="match status" value="1"/>
</dbReference>
<dbReference type="Proteomes" id="UP000274131">
    <property type="component" value="Unassembled WGS sequence"/>
</dbReference>
<evidence type="ECO:0000259" key="10">
    <source>
        <dbReference type="PROSITE" id="PS50023"/>
    </source>
</evidence>
<keyword evidence="4 7" id="KW-0862">Zinc</keyword>
<reference evidence="13" key="1">
    <citation type="submission" date="2017-02" db="UniProtKB">
        <authorList>
            <consortium name="WormBaseParasite"/>
        </authorList>
    </citation>
    <scope>IDENTIFICATION</scope>
</reference>
<evidence type="ECO:0000256" key="7">
    <source>
        <dbReference type="PROSITE-ProRule" id="PRU00125"/>
    </source>
</evidence>